<dbReference type="AlphaFoldDB" id="A0ABD6MVS8"/>
<accession>A0ABD6MVS8</accession>
<dbReference type="EMBL" id="QJRE01000096">
    <property type="protein sequence ID" value="NWL45557.1"/>
    <property type="molecule type" value="Genomic_DNA"/>
</dbReference>
<name>A0ABD6MVS8_9PSED</name>
<gene>
    <name evidence="1" type="ORF">DM819_06665</name>
</gene>
<evidence type="ECO:0000313" key="1">
    <source>
        <dbReference type="EMBL" id="NWL45557.1"/>
    </source>
</evidence>
<proteinExistence type="predicted"/>
<comment type="caution">
    <text evidence="1">The sequence shown here is derived from an EMBL/GenBank/DDBJ whole genome shotgun (WGS) entry which is preliminary data.</text>
</comment>
<organism evidence="1 2">
    <name type="scientific">Pseudomonas hunanensis</name>
    <dbReference type="NCBI Taxonomy" id="1247546"/>
    <lineage>
        <taxon>Bacteria</taxon>
        <taxon>Pseudomonadati</taxon>
        <taxon>Pseudomonadota</taxon>
        <taxon>Gammaproteobacteria</taxon>
        <taxon>Pseudomonadales</taxon>
        <taxon>Pseudomonadaceae</taxon>
        <taxon>Pseudomonas</taxon>
    </lineage>
</organism>
<dbReference type="Proteomes" id="UP000704738">
    <property type="component" value="Unassembled WGS sequence"/>
</dbReference>
<dbReference type="RefSeq" id="WP_179052596.1">
    <property type="nucleotide sequence ID" value="NZ_QJRE01000096.1"/>
</dbReference>
<evidence type="ECO:0000313" key="2">
    <source>
        <dbReference type="Proteomes" id="UP000704738"/>
    </source>
</evidence>
<sequence>MFRTIESHRVGVPGMFGEGESMWCAVTRYMETHYYHVTVALGGAERRGRYLIELDDERLLQRALVTQSDDAYVKSIRVVTPGHMNGTGDWKMETLVRAVIGQDRNECSVSVLTVESGLVYHTSSAEMFEVDDLVDQTLIFQPSMIRTD</sequence>
<reference evidence="1 2" key="1">
    <citation type="submission" date="2018-06" db="EMBL/GenBank/DDBJ databases">
        <title>Bacteria isolated from soil of Wuhan.</title>
        <authorList>
            <person name="Xiang W."/>
            <person name="Huang C."/>
        </authorList>
    </citation>
    <scope>NUCLEOTIDE SEQUENCE [LARGE SCALE GENOMIC DNA]</scope>
    <source>
        <strain evidence="2">xwS4</strain>
    </source>
</reference>
<protein>
    <submittedName>
        <fullName evidence="1">Uncharacterized protein</fullName>
    </submittedName>
</protein>